<reference evidence="1 2" key="2">
    <citation type="submission" date="2016-06" db="EMBL/GenBank/DDBJ databases">
        <title>Pedobacter psychrophilus sp. nov., isolated from Antarctic fragmentary rock.</title>
        <authorList>
            <person name="Svec P."/>
        </authorList>
    </citation>
    <scope>NUCLEOTIDE SEQUENCE [LARGE SCALE GENOMIC DNA]</scope>
    <source>
        <strain evidence="1 2">CCM 8644</strain>
    </source>
</reference>
<dbReference type="STRING" id="1826909.A5893_09865"/>
<keyword evidence="2" id="KW-1185">Reference proteome</keyword>
<sequence length="91" mass="10378">MQNQDDILSVEVFSGALWQSTMVKNILIDNNVKAFLENELMGTVAPWRVTSGGFNPVRVIVSNLDYEASIKLIEEFNNSEPQEETDDWQQE</sequence>
<organism evidence="1 2">
    <name type="scientific">Pedobacter psychrophilus</name>
    <dbReference type="NCBI Taxonomy" id="1826909"/>
    <lineage>
        <taxon>Bacteria</taxon>
        <taxon>Pseudomonadati</taxon>
        <taxon>Bacteroidota</taxon>
        <taxon>Sphingobacteriia</taxon>
        <taxon>Sphingobacteriales</taxon>
        <taxon>Sphingobacteriaceae</taxon>
        <taxon>Pedobacter</taxon>
    </lineage>
</organism>
<dbReference type="Proteomes" id="UP000078459">
    <property type="component" value="Unassembled WGS sequence"/>
</dbReference>
<protein>
    <recommendedName>
        <fullName evidence="3">DUF2007 domain-containing protein</fullName>
    </recommendedName>
</protein>
<evidence type="ECO:0008006" key="3">
    <source>
        <dbReference type="Google" id="ProtNLM"/>
    </source>
</evidence>
<evidence type="ECO:0000313" key="2">
    <source>
        <dbReference type="Proteomes" id="UP000078459"/>
    </source>
</evidence>
<dbReference type="EMBL" id="LWHJ01000027">
    <property type="protein sequence ID" value="OAQ39865.1"/>
    <property type="molecule type" value="Genomic_DNA"/>
</dbReference>
<gene>
    <name evidence="1" type="ORF">A5893_09865</name>
</gene>
<reference evidence="1 2" key="1">
    <citation type="submission" date="2016-04" db="EMBL/GenBank/DDBJ databases">
        <authorList>
            <person name="Evans L.H."/>
            <person name="Alamgir A."/>
            <person name="Owens N."/>
            <person name="Weber N.D."/>
            <person name="Virtaneva K."/>
            <person name="Barbian K."/>
            <person name="Babar A."/>
            <person name="Rosenke K."/>
        </authorList>
    </citation>
    <scope>NUCLEOTIDE SEQUENCE [LARGE SCALE GENOMIC DNA]</scope>
    <source>
        <strain evidence="1 2">CCM 8644</strain>
    </source>
</reference>
<comment type="caution">
    <text evidence="1">The sequence shown here is derived from an EMBL/GenBank/DDBJ whole genome shotgun (WGS) entry which is preliminary data.</text>
</comment>
<accession>A0A179DFN4</accession>
<dbReference type="AlphaFoldDB" id="A0A179DFN4"/>
<name>A0A179DFN4_9SPHI</name>
<proteinExistence type="predicted"/>
<evidence type="ECO:0000313" key="1">
    <source>
        <dbReference type="EMBL" id="OAQ39865.1"/>
    </source>
</evidence>